<dbReference type="EMBL" id="CAUJNA010001114">
    <property type="protein sequence ID" value="CAJ1384497.1"/>
    <property type="molecule type" value="Genomic_DNA"/>
</dbReference>
<name>A0AA36MUN5_9DINO</name>
<evidence type="ECO:0000313" key="1">
    <source>
        <dbReference type="EMBL" id="CAJ1384497.1"/>
    </source>
</evidence>
<dbReference type="AlphaFoldDB" id="A0AA36MUN5"/>
<accession>A0AA36MUN5</accession>
<protein>
    <submittedName>
        <fullName evidence="1">Uncharacterized protein</fullName>
    </submittedName>
</protein>
<reference evidence="1" key="1">
    <citation type="submission" date="2023-08" db="EMBL/GenBank/DDBJ databases">
        <authorList>
            <person name="Chen Y."/>
            <person name="Shah S."/>
            <person name="Dougan E. K."/>
            <person name="Thang M."/>
            <person name="Chan C."/>
        </authorList>
    </citation>
    <scope>NUCLEOTIDE SEQUENCE</scope>
</reference>
<proteinExistence type="predicted"/>
<comment type="caution">
    <text evidence="1">The sequence shown here is derived from an EMBL/GenBank/DDBJ whole genome shotgun (WGS) entry which is preliminary data.</text>
</comment>
<keyword evidence="2" id="KW-1185">Reference proteome</keyword>
<dbReference type="Proteomes" id="UP001178507">
    <property type="component" value="Unassembled WGS sequence"/>
</dbReference>
<sequence>MPRSVLDAADLVLDASHVKEILAGTTADVAKYFGMSERAAGVYQAIHQEFVSTRDDDDDECCLWVFCCCCMCVAAICDDDGSFLEKRRMDKKEPGQMSMDVEAVPQVKRESFLEMLQRGITKEAIARALSGQAFAKKERYALWLVRAKFGAQDRDELQSCIAQVKSVAPDLLTKDHVNATQLEEDFKKVKTDGKAAFRLGRSLATALFMEHGAQLHSGGLGAVGLAACEKMFCDGNLRYELTESGMHQCRWTCPAGHIPHTYKELRLSQQGVVEPDPIEVPAQCESAAESAVTDADSDPATYEQSSTAKLVNRMPYKAEPAYSSEPLKILKAFSPTRLGNTMPAALRYWGDCRPAAPQVADIVAFTASDNPQIPKGSLVKVIYLEGSGLLRPTIRAGHAQVEYNGAKHDVFLSNLQHKDMVPLVMPSGLKDWLLATNDTVEVNMPQPTFTGQANTYFITPEESKKSR</sequence>
<organism evidence="1 2">
    <name type="scientific">Effrenium voratum</name>
    <dbReference type="NCBI Taxonomy" id="2562239"/>
    <lineage>
        <taxon>Eukaryota</taxon>
        <taxon>Sar</taxon>
        <taxon>Alveolata</taxon>
        <taxon>Dinophyceae</taxon>
        <taxon>Suessiales</taxon>
        <taxon>Symbiodiniaceae</taxon>
        <taxon>Effrenium</taxon>
    </lineage>
</organism>
<gene>
    <name evidence="1" type="ORF">EVOR1521_LOCUS11363</name>
</gene>
<evidence type="ECO:0000313" key="2">
    <source>
        <dbReference type="Proteomes" id="UP001178507"/>
    </source>
</evidence>